<keyword evidence="3 6" id="KW-1133">Transmembrane helix</keyword>
<feature type="transmembrane region" description="Helical" evidence="6">
    <location>
        <begin position="649"/>
        <end position="681"/>
    </location>
</feature>
<feature type="transmembrane region" description="Helical" evidence="6">
    <location>
        <begin position="521"/>
        <end position="542"/>
    </location>
</feature>
<dbReference type="SUPFAM" id="SSF52091">
    <property type="entry name" value="SpoIIaa-like"/>
    <property type="match status" value="1"/>
</dbReference>
<dbReference type="PROSITE" id="PS50801">
    <property type="entry name" value="STAS"/>
    <property type="match status" value="1"/>
</dbReference>
<comment type="subcellular location">
    <subcellularLocation>
        <location evidence="1">Membrane</location>
        <topology evidence="1">Multi-pass membrane protein</topology>
    </subcellularLocation>
</comment>
<feature type="domain" description="STAS" evidence="7">
    <location>
        <begin position="717"/>
        <end position="832"/>
    </location>
</feature>
<dbReference type="GO" id="GO:0034618">
    <property type="term" value="F:arginine binding"/>
    <property type="evidence" value="ECO:0007669"/>
    <property type="project" value="EnsemblFungi"/>
</dbReference>
<dbReference type="InterPro" id="IPR052706">
    <property type="entry name" value="Membrane-Transporter-like"/>
</dbReference>
<dbReference type="PANTHER" id="PTHR43310:SF4">
    <property type="entry name" value="AFR304WP"/>
    <property type="match status" value="1"/>
</dbReference>
<evidence type="ECO:0000256" key="4">
    <source>
        <dbReference type="ARBA" id="ARBA00023136"/>
    </source>
</evidence>
<dbReference type="Pfam" id="PF01740">
    <property type="entry name" value="STAS"/>
    <property type="match status" value="1"/>
</dbReference>
<dbReference type="Proteomes" id="UP000094236">
    <property type="component" value="Unassembled WGS sequence"/>
</dbReference>
<feature type="compositionally biased region" description="Low complexity" evidence="5">
    <location>
        <begin position="872"/>
        <end position="881"/>
    </location>
</feature>
<dbReference type="Gene3D" id="3.30.750.24">
    <property type="entry name" value="STAS domain"/>
    <property type="match status" value="1"/>
</dbReference>
<feature type="transmembrane region" description="Helical" evidence="6">
    <location>
        <begin position="554"/>
        <end position="576"/>
    </location>
</feature>
<dbReference type="GO" id="GO:0034490">
    <property type="term" value="P:basic amino acid transmembrane import into vacuole"/>
    <property type="evidence" value="ECO:0007669"/>
    <property type="project" value="EnsemblFungi"/>
</dbReference>
<name>A0A1E4TWH3_PACTA</name>
<evidence type="ECO:0000256" key="1">
    <source>
        <dbReference type="ARBA" id="ARBA00004141"/>
    </source>
</evidence>
<organism evidence="8 9">
    <name type="scientific">Pachysolen tannophilus NRRL Y-2460</name>
    <dbReference type="NCBI Taxonomy" id="669874"/>
    <lineage>
        <taxon>Eukaryota</taxon>
        <taxon>Fungi</taxon>
        <taxon>Dikarya</taxon>
        <taxon>Ascomycota</taxon>
        <taxon>Saccharomycotina</taxon>
        <taxon>Pichiomycetes</taxon>
        <taxon>Pachysolenaceae</taxon>
        <taxon>Pachysolen</taxon>
    </lineage>
</organism>
<feature type="transmembrane region" description="Helical" evidence="6">
    <location>
        <begin position="596"/>
        <end position="628"/>
    </location>
</feature>
<feature type="transmembrane region" description="Helical" evidence="6">
    <location>
        <begin position="423"/>
        <end position="445"/>
    </location>
</feature>
<gene>
    <name evidence="8" type="ORF">PACTADRAFT_49499</name>
</gene>
<feature type="compositionally biased region" description="Polar residues" evidence="5">
    <location>
        <begin position="24"/>
        <end position="38"/>
    </location>
</feature>
<dbReference type="PANTHER" id="PTHR43310">
    <property type="entry name" value="SULFATE TRANSPORTER YBAR-RELATED"/>
    <property type="match status" value="1"/>
</dbReference>
<evidence type="ECO:0000256" key="3">
    <source>
        <dbReference type="ARBA" id="ARBA00022989"/>
    </source>
</evidence>
<dbReference type="GO" id="GO:0015174">
    <property type="term" value="F:basic amino acid transmembrane transporter activity"/>
    <property type="evidence" value="ECO:0007669"/>
    <property type="project" value="EnsemblFungi"/>
</dbReference>
<dbReference type="AlphaFoldDB" id="A0A1E4TWH3"/>
<evidence type="ECO:0000256" key="2">
    <source>
        <dbReference type="ARBA" id="ARBA00022692"/>
    </source>
</evidence>
<feature type="transmembrane region" description="Helical" evidence="6">
    <location>
        <begin position="253"/>
        <end position="274"/>
    </location>
</feature>
<dbReference type="OrthoDB" id="409725at2759"/>
<feature type="transmembrane region" description="Helical" evidence="6">
    <location>
        <begin position="347"/>
        <end position="370"/>
    </location>
</feature>
<protein>
    <recommendedName>
        <fullName evidence="7">STAS domain-containing protein</fullName>
    </recommendedName>
</protein>
<feature type="compositionally biased region" description="Low complexity" evidence="5">
    <location>
        <begin position="107"/>
        <end position="117"/>
    </location>
</feature>
<proteinExistence type="predicted"/>
<dbReference type="InterPro" id="IPR011547">
    <property type="entry name" value="SLC26A/SulP_dom"/>
</dbReference>
<feature type="transmembrane region" description="Helical" evidence="6">
    <location>
        <begin position="382"/>
        <end position="403"/>
    </location>
</feature>
<keyword evidence="2 6" id="KW-0812">Transmembrane</keyword>
<dbReference type="Pfam" id="PF00916">
    <property type="entry name" value="Sulfate_transp"/>
    <property type="match status" value="1"/>
</dbReference>
<keyword evidence="4 6" id="KW-0472">Membrane</keyword>
<evidence type="ECO:0000256" key="6">
    <source>
        <dbReference type="SAM" id="Phobius"/>
    </source>
</evidence>
<feature type="region of interest" description="Disordered" evidence="5">
    <location>
        <begin position="24"/>
        <end position="165"/>
    </location>
</feature>
<evidence type="ECO:0000259" key="7">
    <source>
        <dbReference type="PROSITE" id="PS50801"/>
    </source>
</evidence>
<keyword evidence="9" id="KW-1185">Reference proteome</keyword>
<sequence length="1112" mass="122935">MDDYNFSPTSSSFTNKNNRKVTSFPQAFSFSNPSSFHHQANDVPGSRQHIYGSFKATPSPTSNNNNNIFSSASPAVNSDEAIHEQAAELARVGVSEESDEDHTGDYNNNDNNNNNNNGSSIGEIPSSSTDTPADLDFLNNSNDMDNQLYRNPTYSVSPKNSNPPSIVDQADFAPYHPFHPDPSVDSNTPLLHDPFKQHNIINGTSSSLIPITSVDLENGLPIRRNFFARFANNISQLLKPHNLKNCVVKPATYFPAVFLGVLLNVLDGLSYGMIMFPLSEAVFSSMAPAGLSMFYISCIISQLVFSCGGSAFPSGIGSEMIEVTPFLHSMAYSILNSIGNTEENQEAIIATTMFAYAISSMVTGAVFYTLGKCKLGSLVAFFPRHILVGCIGGVGYFLVVTGIETSSRLDGGLQYTLPVLKFLLQPITLLQWTIPLLLAILLIIIQRYNRNALIVPGYFIAVFITFHLLIFLVPSWDLPLARNYGWIFESHESKEPWYGFYALYKFDKVHWMKILSQVPTMFALTFFGILHVPINVPALAVTLGVDEYDVDRELVAHGYSNILSGFVGSIQNYLVYTNSVLFILAGAGKDSHLSGIMLALGTVAMMVAGPVVIGYIPVCVVGALIYLLGYELLREALYDTWGRLSRFEYLTIVIIVITMGAWDFVYGILVGVLLACISFVVEAAQRPVISGVYTGSYARSTVLRHPKQQDFLKDVGDQIYILKLQGSLFFGSIGGLERKIRSRFEENAFAKEPVRYLVLDMNSVLGIDFSAAEGFRRIKNLIIGKNCYLIISSVFENSNIIKSLRDAGLWETAEDNKRIQLFTDLNSSLEWCENTFLKTYSVYKLKSGRNIVVSCNNHSSTNASGGNGNGNENGNVTGNNNKVTRKELTIPTRQRKTSTVAAAAASGGFGGSLMSSYYVEDSLSEGSPRHVQIVRAAKKTIYDEGNKLFYGGNDIAADKQPLPLILTIFQSLSDKRDVKFWLRLAPFFKKEVIPANISFHSSDDSPSMFLVENGLINMDYKYELNNSSKVGTLHASILPLTAFGNLRKAIYSSDLVCEYKTKVDSTVWTLNAETLENLKSKHPKLYIELAEIEMRLMEERFDTMTCNLIVSS</sequence>
<reference evidence="9" key="1">
    <citation type="submission" date="2016-05" db="EMBL/GenBank/DDBJ databases">
        <title>Comparative genomics of biotechnologically important yeasts.</title>
        <authorList>
            <consortium name="DOE Joint Genome Institute"/>
            <person name="Riley R."/>
            <person name="Haridas S."/>
            <person name="Wolfe K.H."/>
            <person name="Lopes M.R."/>
            <person name="Hittinger C.T."/>
            <person name="Goker M."/>
            <person name="Salamov A."/>
            <person name="Wisecaver J."/>
            <person name="Long T.M."/>
            <person name="Aerts A.L."/>
            <person name="Barry K."/>
            <person name="Choi C."/>
            <person name="Clum A."/>
            <person name="Coughlan A.Y."/>
            <person name="Deshpande S."/>
            <person name="Douglass A.P."/>
            <person name="Hanson S.J."/>
            <person name="Klenk H.-P."/>
            <person name="Labutti K."/>
            <person name="Lapidus A."/>
            <person name="Lindquist E."/>
            <person name="Lipzen A."/>
            <person name="Meier-Kolthoff J.P."/>
            <person name="Ohm R.A."/>
            <person name="Otillar R.P."/>
            <person name="Pangilinan J."/>
            <person name="Peng Y."/>
            <person name="Rokas A."/>
            <person name="Rosa C.A."/>
            <person name="Scheuner C."/>
            <person name="Sibirny A.A."/>
            <person name="Slot J.C."/>
            <person name="Stielow J.B."/>
            <person name="Sun H."/>
            <person name="Kurtzman C.P."/>
            <person name="Blackwell M."/>
            <person name="Grigoriev I.V."/>
            <person name="Jeffries T.W."/>
        </authorList>
    </citation>
    <scope>NUCLEOTIDE SEQUENCE [LARGE SCALE GENOMIC DNA]</scope>
    <source>
        <strain evidence="9">NRRL Y-2460</strain>
    </source>
</reference>
<evidence type="ECO:0000313" key="9">
    <source>
        <dbReference type="Proteomes" id="UP000094236"/>
    </source>
</evidence>
<feature type="transmembrane region" description="Helical" evidence="6">
    <location>
        <begin position="286"/>
        <end position="305"/>
    </location>
</feature>
<feature type="compositionally biased region" description="Polar residues" evidence="5">
    <location>
        <begin position="138"/>
        <end position="164"/>
    </location>
</feature>
<dbReference type="EMBL" id="KV454013">
    <property type="protein sequence ID" value="ODV96086.1"/>
    <property type="molecule type" value="Genomic_DNA"/>
</dbReference>
<evidence type="ECO:0000313" key="8">
    <source>
        <dbReference type="EMBL" id="ODV96086.1"/>
    </source>
</evidence>
<dbReference type="InterPro" id="IPR002645">
    <property type="entry name" value="STAS_dom"/>
</dbReference>
<accession>A0A1E4TWH3</accession>
<feature type="transmembrane region" description="Helical" evidence="6">
    <location>
        <begin position="452"/>
        <end position="473"/>
    </location>
</feature>
<feature type="region of interest" description="Disordered" evidence="5">
    <location>
        <begin position="861"/>
        <end position="881"/>
    </location>
</feature>
<dbReference type="STRING" id="669874.A0A1E4TWH3"/>
<dbReference type="InterPro" id="IPR036513">
    <property type="entry name" value="STAS_dom_sf"/>
</dbReference>
<dbReference type="GO" id="GO:0000329">
    <property type="term" value="C:fungal-type vacuole membrane"/>
    <property type="evidence" value="ECO:0007669"/>
    <property type="project" value="EnsemblFungi"/>
</dbReference>
<feature type="compositionally biased region" description="Low complexity" evidence="5">
    <location>
        <begin position="56"/>
        <end position="75"/>
    </location>
</feature>
<evidence type="ECO:0000256" key="5">
    <source>
        <dbReference type="SAM" id="MobiDB-lite"/>
    </source>
</evidence>
<dbReference type="CDD" id="cd07042">
    <property type="entry name" value="STAS_SulP_like_sulfate_transporter"/>
    <property type="match status" value="1"/>
</dbReference>